<evidence type="ECO:0000313" key="3">
    <source>
        <dbReference type="EMBL" id="SMC71666.1"/>
    </source>
</evidence>
<dbReference type="Proteomes" id="UP000192418">
    <property type="component" value="Unassembled WGS sequence"/>
</dbReference>
<evidence type="ECO:0000256" key="1">
    <source>
        <dbReference type="SAM" id="Phobius"/>
    </source>
</evidence>
<name>A0A1W2BFN7_9BACT</name>
<organism evidence="3 4">
    <name type="scientific">Desulfocicer vacuolatum DSM 3385</name>
    <dbReference type="NCBI Taxonomy" id="1121400"/>
    <lineage>
        <taxon>Bacteria</taxon>
        <taxon>Pseudomonadati</taxon>
        <taxon>Thermodesulfobacteriota</taxon>
        <taxon>Desulfobacteria</taxon>
        <taxon>Desulfobacterales</taxon>
        <taxon>Desulfobacteraceae</taxon>
        <taxon>Desulfocicer</taxon>
    </lineage>
</organism>
<feature type="transmembrane region" description="Helical" evidence="1">
    <location>
        <begin position="49"/>
        <end position="70"/>
    </location>
</feature>
<gene>
    <name evidence="3" type="ORF">SAMN02746065_10855</name>
</gene>
<keyword evidence="1" id="KW-1133">Transmembrane helix</keyword>
<keyword evidence="1" id="KW-0812">Transmembrane</keyword>
<dbReference type="EMBL" id="FWXY01000008">
    <property type="protein sequence ID" value="SMC71666.1"/>
    <property type="molecule type" value="Genomic_DNA"/>
</dbReference>
<evidence type="ECO:0000259" key="2">
    <source>
        <dbReference type="Pfam" id="PF14358"/>
    </source>
</evidence>
<accession>A0A1W2BFN7</accession>
<dbReference type="RefSeq" id="WP_084068718.1">
    <property type="nucleotide sequence ID" value="NZ_FWXY01000008.1"/>
</dbReference>
<dbReference type="Pfam" id="PF14358">
    <property type="entry name" value="DUF4405"/>
    <property type="match status" value="1"/>
</dbReference>
<proteinExistence type="predicted"/>
<dbReference type="AlphaFoldDB" id="A0A1W2BFN7"/>
<dbReference type="OrthoDB" id="9793491at2"/>
<protein>
    <recommendedName>
        <fullName evidence="2">Flavinylation-associated cytochrome domain-containing protein</fullName>
    </recommendedName>
</protein>
<keyword evidence="1" id="KW-0472">Membrane</keyword>
<feature type="transmembrane region" description="Helical" evidence="1">
    <location>
        <begin position="9"/>
        <end position="29"/>
    </location>
</feature>
<keyword evidence="4" id="KW-1185">Reference proteome</keyword>
<feature type="domain" description="Flavinylation-associated cytochrome" evidence="2">
    <location>
        <begin position="6"/>
        <end position="72"/>
    </location>
</feature>
<reference evidence="3 4" key="1">
    <citation type="submission" date="2017-04" db="EMBL/GenBank/DDBJ databases">
        <authorList>
            <person name="Afonso C.L."/>
            <person name="Miller P.J."/>
            <person name="Scott M.A."/>
            <person name="Spackman E."/>
            <person name="Goraichik I."/>
            <person name="Dimitrov K.M."/>
            <person name="Suarez D.L."/>
            <person name="Swayne D.E."/>
        </authorList>
    </citation>
    <scope>NUCLEOTIDE SEQUENCE [LARGE SCALE GENOMIC DNA]</scope>
    <source>
        <strain evidence="3 4">DSM 3385</strain>
    </source>
</reference>
<dbReference type="InterPro" id="IPR025517">
    <property type="entry name" value="DUF4405"/>
</dbReference>
<dbReference type="STRING" id="1121400.SAMN02746065_10855"/>
<evidence type="ECO:0000313" key="4">
    <source>
        <dbReference type="Proteomes" id="UP000192418"/>
    </source>
</evidence>
<feature type="transmembrane region" description="Helical" evidence="1">
    <location>
        <begin position="91"/>
        <end position="109"/>
    </location>
</feature>
<sequence>MNIRKITSLTLLISFVLLIVTSVILYIVPQGRVAYWADWHLLGLSKTQWGNLHINLGVLMLMAGLLHIYYNWKPVTAYLKNKAKQMKVFTPSFNVALAVTLFTAIGTYYEIPPMSVIIYVGEAIKDKGAVKYGEPPYGHAELSSLKLFSKKQDLDLNKSLQLLTDAGLSVTGPEETLAAIARANNITPMQVYDVIKPALKQERTDVNPAFPDSPPPGFGNMTLAAVCSRYHLAIPTVIRELKKKSIHATAEHTVKEIAKNNGMEPMTVFEALNGLFMKK</sequence>